<dbReference type="PANTHER" id="PTHR34820">
    <property type="entry name" value="INNER MEMBRANE PROTEIN YEBZ"/>
    <property type="match status" value="1"/>
</dbReference>
<dbReference type="PANTHER" id="PTHR34820:SF4">
    <property type="entry name" value="INNER MEMBRANE PROTEIN YEBZ"/>
    <property type="match status" value="1"/>
</dbReference>
<feature type="transmembrane region" description="Helical" evidence="6">
    <location>
        <begin position="228"/>
        <end position="249"/>
    </location>
</feature>
<evidence type="ECO:0000256" key="1">
    <source>
        <dbReference type="ARBA" id="ARBA00004651"/>
    </source>
</evidence>
<dbReference type="RefSeq" id="WP_167299936.1">
    <property type="nucleotide sequence ID" value="NZ_JAASQV010000002.1"/>
</dbReference>
<dbReference type="GO" id="GO:0006825">
    <property type="term" value="P:copper ion transport"/>
    <property type="evidence" value="ECO:0007669"/>
    <property type="project" value="InterPro"/>
</dbReference>
<keyword evidence="9" id="KW-1185">Reference proteome</keyword>
<feature type="transmembrane region" description="Helical" evidence="6">
    <location>
        <begin position="193"/>
        <end position="216"/>
    </location>
</feature>
<dbReference type="GO" id="GO:0005886">
    <property type="term" value="C:plasma membrane"/>
    <property type="evidence" value="ECO:0007669"/>
    <property type="project" value="UniProtKB-SubCell"/>
</dbReference>
<dbReference type="NCBIfam" id="NF033808">
    <property type="entry name" value="copper_CopD"/>
    <property type="match status" value="1"/>
</dbReference>
<protein>
    <submittedName>
        <fullName evidence="8">Putative copper resistance protein D</fullName>
    </submittedName>
</protein>
<dbReference type="AlphaFoldDB" id="A0A7X5ZVW1"/>
<comment type="caution">
    <text evidence="8">The sequence shown here is derived from an EMBL/GenBank/DDBJ whole genome shotgun (WGS) entry which is preliminary data.</text>
</comment>
<feature type="transmembrane region" description="Helical" evidence="6">
    <location>
        <begin position="89"/>
        <end position="107"/>
    </location>
</feature>
<feature type="transmembrane region" description="Helical" evidence="6">
    <location>
        <begin position="151"/>
        <end position="172"/>
    </location>
</feature>
<feature type="transmembrane region" description="Helical" evidence="6">
    <location>
        <begin position="270"/>
        <end position="295"/>
    </location>
</feature>
<organism evidence="8 9">
    <name type="scientific">Sphingomonas leidyi</name>
    <dbReference type="NCBI Taxonomy" id="68569"/>
    <lineage>
        <taxon>Bacteria</taxon>
        <taxon>Pseudomonadati</taxon>
        <taxon>Pseudomonadota</taxon>
        <taxon>Alphaproteobacteria</taxon>
        <taxon>Sphingomonadales</taxon>
        <taxon>Sphingomonadaceae</taxon>
        <taxon>Sphingomonas</taxon>
    </lineage>
</organism>
<keyword evidence="3 6" id="KW-0812">Transmembrane</keyword>
<proteinExistence type="predicted"/>
<dbReference type="EMBL" id="JAASQV010000002">
    <property type="protein sequence ID" value="NIJ65562.1"/>
    <property type="molecule type" value="Genomic_DNA"/>
</dbReference>
<evidence type="ECO:0000256" key="2">
    <source>
        <dbReference type="ARBA" id="ARBA00022475"/>
    </source>
</evidence>
<evidence type="ECO:0000256" key="3">
    <source>
        <dbReference type="ARBA" id="ARBA00022692"/>
    </source>
</evidence>
<keyword evidence="5 6" id="KW-0472">Membrane</keyword>
<evidence type="ECO:0000256" key="5">
    <source>
        <dbReference type="ARBA" id="ARBA00023136"/>
    </source>
</evidence>
<keyword evidence="2" id="KW-1003">Cell membrane</keyword>
<dbReference type="InterPro" id="IPR008457">
    <property type="entry name" value="Cu-R_CopD_dom"/>
</dbReference>
<evidence type="ECO:0000313" key="8">
    <source>
        <dbReference type="EMBL" id="NIJ65562.1"/>
    </source>
</evidence>
<dbReference type="InterPro" id="IPR032694">
    <property type="entry name" value="CopC/D"/>
</dbReference>
<keyword evidence="4 6" id="KW-1133">Transmembrane helix</keyword>
<accession>A0A7X5ZVW1</accession>
<evidence type="ECO:0000256" key="4">
    <source>
        <dbReference type="ARBA" id="ARBA00022989"/>
    </source>
</evidence>
<dbReference type="InterPro" id="IPR047689">
    <property type="entry name" value="CopD"/>
</dbReference>
<dbReference type="Proteomes" id="UP000564677">
    <property type="component" value="Unassembled WGS sequence"/>
</dbReference>
<feature type="transmembrane region" description="Helical" evidence="6">
    <location>
        <begin position="6"/>
        <end position="29"/>
    </location>
</feature>
<reference evidence="8 9" key="1">
    <citation type="submission" date="2020-03" db="EMBL/GenBank/DDBJ databases">
        <title>Genomic Encyclopedia of Type Strains, Phase IV (KMG-IV): sequencing the most valuable type-strain genomes for metagenomic binning, comparative biology and taxonomic classification.</title>
        <authorList>
            <person name="Goeker M."/>
        </authorList>
    </citation>
    <scope>NUCLEOTIDE SEQUENCE [LARGE SCALE GENOMIC DNA]</scope>
    <source>
        <strain evidence="8 9">DSM 4733</strain>
    </source>
</reference>
<sequence length="305" mass="30595">MDALGVAIRLALYLDLAAAFGVPFFALCVAGARAALPLRGIMIATGLVGIGLSAFGLVVTAAAMAGMPVGQVDAGTISTILTDMPLGKAWAARIAGLVLLVLSAFLAAGRPGAALAAASTGGGTALGTLAWSGHGAMDEGGIGWLHLGADIAHLVAAGAWVGALLYLLLLVARPAARMDADHLRATHRALDGFSHIGTLVVAAIVASGLVNMLLLVGPSNMAALPGTLYGQLLLFKLALFAAMLGLAAANRYRLAPALRARIEADDHRGAVVALRISLALEAACAATVLALVAWLGTLQPIVATA</sequence>
<dbReference type="Pfam" id="PF05425">
    <property type="entry name" value="CopD"/>
    <property type="match status" value="1"/>
</dbReference>
<gene>
    <name evidence="8" type="ORF">FHR20_002524</name>
</gene>
<evidence type="ECO:0000259" key="7">
    <source>
        <dbReference type="Pfam" id="PF05425"/>
    </source>
</evidence>
<evidence type="ECO:0000256" key="6">
    <source>
        <dbReference type="SAM" id="Phobius"/>
    </source>
</evidence>
<feature type="transmembrane region" description="Helical" evidence="6">
    <location>
        <begin position="41"/>
        <end position="69"/>
    </location>
</feature>
<evidence type="ECO:0000313" key="9">
    <source>
        <dbReference type="Proteomes" id="UP000564677"/>
    </source>
</evidence>
<comment type="subcellular location">
    <subcellularLocation>
        <location evidence="1">Cell membrane</location>
        <topology evidence="1">Multi-pass membrane protein</topology>
    </subcellularLocation>
</comment>
<name>A0A7X5ZVW1_9SPHN</name>
<feature type="domain" description="Copper resistance protein D" evidence="7">
    <location>
        <begin position="188"/>
        <end position="295"/>
    </location>
</feature>
<feature type="transmembrane region" description="Helical" evidence="6">
    <location>
        <begin position="114"/>
        <end position="131"/>
    </location>
</feature>